<dbReference type="Pfam" id="PF09594">
    <property type="entry name" value="GT87"/>
    <property type="match status" value="1"/>
</dbReference>
<evidence type="ECO:0000256" key="4">
    <source>
        <dbReference type="ARBA" id="ARBA00022692"/>
    </source>
</evidence>
<gene>
    <name evidence="10" type="ORF">CJ204_01990</name>
    <name evidence="11" type="ORF">FOB82_11620</name>
</gene>
<sequence>MPRPSPTRTFLSAIPGCAPGRFRRVTTSPTTLDGARTRRMAAMMLWPLAILLIIHRAWSLPHQVGATDDFTTVWRALVRFGDGNPVYTANYAHVDPHYLYSPGGSLALQPVTWLGDYETARMWFIFAQAAGIIAAIVLLLKFVGVSPRSWIVPLVLSLGFLTESVTSTLRFANVNGTLLLAQVLFIIFLLRDRRILAGLILGLAITVKPIVAPLLFLAFVRKDWSTILTAVAVPVAFNIAAWPMAADPMSYIERTVPYLGEVRLHANASMSGELIYFGAPDLLVKLWLIVFAVPVILSLVLLLRWQWRDETFWALTTSGVLMTGVLLLGSLGQQYYSLLLFPTIIGAFHAFGGRRDAQGDPTRSVVTNWPASLAIALFSFSLNWFMDDYAVGSQLWIQVMAWIGWMLFCLTMFGALLKWTIEEHGAGYDWLGRKHAASFFGPGSGTRGTGSGVTRGERRATEADTRKNRTNA</sequence>
<dbReference type="KEGG" id="cxe:FOB82_11620"/>
<keyword evidence="2" id="KW-1003">Cell membrane</keyword>
<dbReference type="GO" id="GO:0016758">
    <property type="term" value="F:hexosyltransferase activity"/>
    <property type="evidence" value="ECO:0007669"/>
    <property type="project" value="InterPro"/>
</dbReference>
<evidence type="ECO:0000256" key="9">
    <source>
        <dbReference type="SAM" id="Phobius"/>
    </source>
</evidence>
<proteinExistence type="inferred from homology"/>
<dbReference type="Proteomes" id="UP000426857">
    <property type="component" value="Chromosome"/>
</dbReference>
<evidence type="ECO:0000256" key="7">
    <source>
        <dbReference type="ARBA" id="ARBA00024033"/>
    </source>
</evidence>
<evidence type="ECO:0000313" key="13">
    <source>
        <dbReference type="Proteomes" id="UP000426857"/>
    </source>
</evidence>
<keyword evidence="3" id="KW-0808">Transferase</keyword>
<feature type="transmembrane region" description="Helical" evidence="9">
    <location>
        <begin position="335"/>
        <end position="353"/>
    </location>
</feature>
<evidence type="ECO:0000256" key="6">
    <source>
        <dbReference type="ARBA" id="ARBA00023136"/>
    </source>
</evidence>
<name>A0A2N6T1Q2_9CORY</name>
<comment type="similarity">
    <text evidence="7">Belongs to the glycosyltransferase 87 family.</text>
</comment>
<evidence type="ECO:0000256" key="1">
    <source>
        <dbReference type="ARBA" id="ARBA00004651"/>
    </source>
</evidence>
<evidence type="ECO:0000313" key="12">
    <source>
        <dbReference type="Proteomes" id="UP000235363"/>
    </source>
</evidence>
<feature type="compositionally biased region" description="Basic and acidic residues" evidence="8">
    <location>
        <begin position="455"/>
        <end position="472"/>
    </location>
</feature>
<evidence type="ECO:0000256" key="5">
    <source>
        <dbReference type="ARBA" id="ARBA00022989"/>
    </source>
</evidence>
<feature type="transmembrane region" description="Helical" evidence="9">
    <location>
        <begin position="365"/>
        <end position="385"/>
    </location>
</feature>
<feature type="transmembrane region" description="Helical" evidence="9">
    <location>
        <begin position="122"/>
        <end position="140"/>
    </location>
</feature>
<organism evidence="10 12">
    <name type="scientific">Corynebacterium xerosis</name>
    <dbReference type="NCBI Taxonomy" id="1725"/>
    <lineage>
        <taxon>Bacteria</taxon>
        <taxon>Bacillati</taxon>
        <taxon>Actinomycetota</taxon>
        <taxon>Actinomycetes</taxon>
        <taxon>Mycobacteriales</taxon>
        <taxon>Corynebacteriaceae</taxon>
        <taxon>Corynebacterium</taxon>
    </lineage>
</organism>
<dbReference type="AlphaFoldDB" id="A0A2N6T1Q2"/>
<reference evidence="10 12" key="1">
    <citation type="submission" date="2017-09" db="EMBL/GenBank/DDBJ databases">
        <title>Bacterial strain isolated from the female urinary microbiota.</title>
        <authorList>
            <person name="Thomas-White K."/>
            <person name="Kumar N."/>
            <person name="Forster S."/>
            <person name="Putonti C."/>
            <person name="Lawley T."/>
            <person name="Wolfe A.J."/>
        </authorList>
    </citation>
    <scope>NUCLEOTIDE SEQUENCE [LARGE SCALE GENOMIC DNA]</scope>
    <source>
        <strain evidence="10 12">UMB0908</strain>
    </source>
</reference>
<evidence type="ECO:0000256" key="3">
    <source>
        <dbReference type="ARBA" id="ARBA00022679"/>
    </source>
</evidence>
<reference evidence="11 13" key="2">
    <citation type="submission" date="2019-11" db="EMBL/GenBank/DDBJ databases">
        <title>FDA dAtabase for Regulatory Grade micrObial Sequences (FDA-ARGOS): Supporting development and validation of Infectious Disease Dx tests.</title>
        <authorList>
            <person name="Kerrigan L."/>
            <person name="Long C."/>
            <person name="Tallon L."/>
            <person name="Sadzewicz L."/>
            <person name="Vavikolanu K."/>
            <person name="Mehta A."/>
            <person name="Aluvathingal J."/>
            <person name="Nadendla S."/>
            <person name="Yan Y."/>
            <person name="Sichtig H."/>
        </authorList>
    </citation>
    <scope>NUCLEOTIDE SEQUENCE [LARGE SCALE GENOMIC DNA]</scope>
    <source>
        <strain evidence="11 13">FDAARGOS_674</strain>
    </source>
</reference>
<feature type="transmembrane region" description="Helical" evidence="9">
    <location>
        <begin position="40"/>
        <end position="58"/>
    </location>
</feature>
<dbReference type="Proteomes" id="UP000235363">
    <property type="component" value="Unassembled WGS sequence"/>
</dbReference>
<feature type="transmembrane region" description="Helical" evidence="9">
    <location>
        <begin position="227"/>
        <end position="245"/>
    </location>
</feature>
<feature type="region of interest" description="Disordered" evidence="8">
    <location>
        <begin position="442"/>
        <end position="472"/>
    </location>
</feature>
<evidence type="ECO:0000256" key="2">
    <source>
        <dbReference type="ARBA" id="ARBA00022475"/>
    </source>
</evidence>
<feature type="transmembrane region" description="Helical" evidence="9">
    <location>
        <begin position="171"/>
        <end position="190"/>
    </location>
</feature>
<dbReference type="EMBL" id="PNHF01000002">
    <property type="protein sequence ID" value="PMC63249.1"/>
    <property type="molecule type" value="Genomic_DNA"/>
</dbReference>
<feature type="transmembrane region" description="Helical" evidence="9">
    <location>
        <begin position="397"/>
        <end position="417"/>
    </location>
</feature>
<protein>
    <submittedName>
        <fullName evidence="11">DUF2029 domain-containing protein</fullName>
    </submittedName>
</protein>
<dbReference type="GO" id="GO:0005886">
    <property type="term" value="C:plasma membrane"/>
    <property type="evidence" value="ECO:0007669"/>
    <property type="project" value="UniProtKB-SubCell"/>
</dbReference>
<comment type="subcellular location">
    <subcellularLocation>
        <location evidence="1">Cell membrane</location>
        <topology evidence="1">Multi-pass membrane protein</topology>
    </subcellularLocation>
</comment>
<accession>A0A2N6T1Q2</accession>
<evidence type="ECO:0000313" key="11">
    <source>
        <dbReference type="EMBL" id="QGS35493.1"/>
    </source>
</evidence>
<feature type="transmembrane region" description="Helical" evidence="9">
    <location>
        <begin position="196"/>
        <end position="220"/>
    </location>
</feature>
<evidence type="ECO:0000256" key="8">
    <source>
        <dbReference type="SAM" id="MobiDB-lite"/>
    </source>
</evidence>
<keyword evidence="5 9" id="KW-1133">Transmembrane helix</keyword>
<feature type="transmembrane region" description="Helical" evidence="9">
    <location>
        <begin position="312"/>
        <end position="329"/>
    </location>
</feature>
<feature type="transmembrane region" description="Helical" evidence="9">
    <location>
        <begin position="286"/>
        <end position="305"/>
    </location>
</feature>
<keyword evidence="4 9" id="KW-0812">Transmembrane</keyword>
<dbReference type="EMBL" id="CP046322">
    <property type="protein sequence ID" value="QGS35493.1"/>
    <property type="molecule type" value="Genomic_DNA"/>
</dbReference>
<dbReference type="InterPro" id="IPR018584">
    <property type="entry name" value="GT87"/>
</dbReference>
<keyword evidence="6 9" id="KW-0472">Membrane</keyword>
<feature type="compositionally biased region" description="Gly residues" evidence="8">
    <location>
        <begin position="442"/>
        <end position="453"/>
    </location>
</feature>
<evidence type="ECO:0000313" key="10">
    <source>
        <dbReference type="EMBL" id="PMC63249.1"/>
    </source>
</evidence>